<dbReference type="Proteomes" id="UP000308600">
    <property type="component" value="Unassembled WGS sequence"/>
</dbReference>
<reference evidence="1 2" key="1">
    <citation type="journal article" date="2019" name="Nat. Ecol. Evol.">
        <title>Megaphylogeny resolves global patterns of mushroom evolution.</title>
        <authorList>
            <person name="Varga T."/>
            <person name="Krizsan K."/>
            <person name="Foldi C."/>
            <person name="Dima B."/>
            <person name="Sanchez-Garcia M."/>
            <person name="Sanchez-Ramirez S."/>
            <person name="Szollosi G.J."/>
            <person name="Szarkandi J.G."/>
            <person name="Papp V."/>
            <person name="Albert L."/>
            <person name="Andreopoulos W."/>
            <person name="Angelini C."/>
            <person name="Antonin V."/>
            <person name="Barry K.W."/>
            <person name="Bougher N.L."/>
            <person name="Buchanan P."/>
            <person name="Buyck B."/>
            <person name="Bense V."/>
            <person name="Catcheside P."/>
            <person name="Chovatia M."/>
            <person name="Cooper J."/>
            <person name="Damon W."/>
            <person name="Desjardin D."/>
            <person name="Finy P."/>
            <person name="Geml J."/>
            <person name="Haridas S."/>
            <person name="Hughes K."/>
            <person name="Justo A."/>
            <person name="Karasinski D."/>
            <person name="Kautmanova I."/>
            <person name="Kiss B."/>
            <person name="Kocsube S."/>
            <person name="Kotiranta H."/>
            <person name="LaButti K.M."/>
            <person name="Lechner B.E."/>
            <person name="Liimatainen K."/>
            <person name="Lipzen A."/>
            <person name="Lukacs Z."/>
            <person name="Mihaltcheva S."/>
            <person name="Morgado L.N."/>
            <person name="Niskanen T."/>
            <person name="Noordeloos M.E."/>
            <person name="Ohm R.A."/>
            <person name="Ortiz-Santana B."/>
            <person name="Ovrebo C."/>
            <person name="Racz N."/>
            <person name="Riley R."/>
            <person name="Savchenko A."/>
            <person name="Shiryaev A."/>
            <person name="Soop K."/>
            <person name="Spirin V."/>
            <person name="Szebenyi C."/>
            <person name="Tomsovsky M."/>
            <person name="Tulloss R.E."/>
            <person name="Uehling J."/>
            <person name="Grigoriev I.V."/>
            <person name="Vagvolgyi C."/>
            <person name="Papp T."/>
            <person name="Martin F.M."/>
            <person name="Miettinen O."/>
            <person name="Hibbett D.S."/>
            <person name="Nagy L.G."/>
        </authorList>
    </citation>
    <scope>NUCLEOTIDE SEQUENCE [LARGE SCALE GENOMIC DNA]</scope>
    <source>
        <strain evidence="1 2">NL-1719</strain>
    </source>
</reference>
<accession>A0ACD3A0L0</accession>
<proteinExistence type="predicted"/>
<dbReference type="EMBL" id="ML209054">
    <property type="protein sequence ID" value="TFK59184.1"/>
    <property type="molecule type" value="Genomic_DNA"/>
</dbReference>
<sequence>MDSVLSVPNQFHGLDSINDDILLAFLEHFTPGDLMRFSRLNHNYHTFIAQYVASAFSVPRHLERFFPGAIYSDFRSLQARTGAVVFGATALNVFTRTYDDKCVLDVMVTLQQYGELSVWLQLRGFRYHEEDREDVDDDEDVDVSSYYDDDSEYEDTPRPADIGKFSNGVYTIHVWIARHTTLEKVIGSNLTCTMNFITANDAISLYPHSSFHLGQVVRIRDANPAASEDFVNKYRRSGWSIIDNVPGVDRAYPRDDFYADIEDETGIRCVGDGKCWIIPCVPNSRLTEHSVVRFIHSWNLEFTNEGAYSRFIVLRSEELRERYIVSRNTTLRNVVRGLIHNPRDQYVQFQLERYFESLHRQ</sequence>
<protein>
    <submittedName>
        <fullName evidence="1">Uncharacterized protein</fullName>
    </submittedName>
</protein>
<gene>
    <name evidence="1" type="ORF">BDN72DRAFT_906085</name>
</gene>
<organism evidence="1 2">
    <name type="scientific">Pluteus cervinus</name>
    <dbReference type="NCBI Taxonomy" id="181527"/>
    <lineage>
        <taxon>Eukaryota</taxon>
        <taxon>Fungi</taxon>
        <taxon>Dikarya</taxon>
        <taxon>Basidiomycota</taxon>
        <taxon>Agaricomycotina</taxon>
        <taxon>Agaricomycetes</taxon>
        <taxon>Agaricomycetidae</taxon>
        <taxon>Agaricales</taxon>
        <taxon>Pluteineae</taxon>
        <taxon>Pluteaceae</taxon>
        <taxon>Pluteus</taxon>
    </lineage>
</organism>
<keyword evidence="2" id="KW-1185">Reference proteome</keyword>
<evidence type="ECO:0000313" key="2">
    <source>
        <dbReference type="Proteomes" id="UP000308600"/>
    </source>
</evidence>
<name>A0ACD3A0L0_9AGAR</name>
<evidence type="ECO:0000313" key="1">
    <source>
        <dbReference type="EMBL" id="TFK59184.1"/>
    </source>
</evidence>